<dbReference type="AlphaFoldDB" id="A0A3P8MCB2"/>
<organism evidence="1 2">
    <name type="scientific">Tsukamurella paurometabola</name>
    <name type="common">Corynebacterium paurometabolum</name>
    <dbReference type="NCBI Taxonomy" id="2061"/>
    <lineage>
        <taxon>Bacteria</taxon>
        <taxon>Bacillati</taxon>
        <taxon>Actinomycetota</taxon>
        <taxon>Actinomycetes</taxon>
        <taxon>Mycobacteriales</taxon>
        <taxon>Tsukamurellaceae</taxon>
        <taxon>Tsukamurella</taxon>
    </lineage>
</organism>
<name>A0A3P8MCB2_TSUPA</name>
<sequence length="193" mass="20111">MTLECPRQYRGSSNQDCVAEDTGYRVTKRQHDKQVTVTVEHAGAATQTFEVPVDGYSGSGALLLRRLLGGSAPDVLVSTTSSGAHGQNSTWAVWSLSGDSVVPRGTLYGTEFWDAGSGLVASYASGGGWSVEFSRLRDGAFQSVVAVGRADTAGVRDPTVPDCTVSPSSAAPASVTDPCGLAMRQAQRHGLTT</sequence>
<dbReference type="Proteomes" id="UP000271626">
    <property type="component" value="Chromosome"/>
</dbReference>
<protein>
    <submittedName>
        <fullName evidence="1">Uncharacterized protein</fullName>
    </submittedName>
</protein>
<dbReference type="EMBL" id="LR131273">
    <property type="protein sequence ID" value="VDR38926.1"/>
    <property type="molecule type" value="Genomic_DNA"/>
</dbReference>
<evidence type="ECO:0000313" key="2">
    <source>
        <dbReference type="Proteomes" id="UP000271626"/>
    </source>
</evidence>
<accession>A0A3P8MCB2</accession>
<reference evidence="1 2" key="1">
    <citation type="submission" date="2018-12" db="EMBL/GenBank/DDBJ databases">
        <authorList>
            <consortium name="Pathogen Informatics"/>
        </authorList>
    </citation>
    <scope>NUCLEOTIDE SEQUENCE [LARGE SCALE GENOMIC DNA]</scope>
    <source>
        <strain evidence="1 2">NCTC10741</strain>
    </source>
</reference>
<gene>
    <name evidence="1" type="ORF">NCTC10741_02059</name>
</gene>
<proteinExistence type="predicted"/>
<evidence type="ECO:0000313" key="1">
    <source>
        <dbReference type="EMBL" id="VDR38926.1"/>
    </source>
</evidence>